<gene>
    <name evidence="1" type="ORF">FRY98_16265</name>
</gene>
<dbReference type="SUPFAM" id="SSF53850">
    <property type="entry name" value="Periplasmic binding protein-like II"/>
    <property type="match status" value="1"/>
</dbReference>
<dbReference type="Proteomes" id="UP000325218">
    <property type="component" value="Unassembled WGS sequence"/>
</dbReference>
<proteinExistence type="predicted"/>
<name>A0A5D0CR74_9BACL</name>
<dbReference type="Pfam" id="PF01547">
    <property type="entry name" value="SBP_bac_1"/>
    <property type="match status" value="1"/>
</dbReference>
<dbReference type="AlphaFoldDB" id="A0A5D0CR74"/>
<evidence type="ECO:0000313" key="1">
    <source>
        <dbReference type="EMBL" id="TYA12262.1"/>
    </source>
</evidence>
<dbReference type="RefSeq" id="WP_148453816.1">
    <property type="nucleotide sequence ID" value="NZ_VSDO01000003.1"/>
</dbReference>
<dbReference type="InterPro" id="IPR006059">
    <property type="entry name" value="SBP"/>
</dbReference>
<evidence type="ECO:0000313" key="2">
    <source>
        <dbReference type="Proteomes" id="UP000325218"/>
    </source>
</evidence>
<sequence>MAPTKMKLRYLTQFDPMRDLLDAKTSFEQTHPEVEISIEQAADNFESMQVFKSGECPDIMDGGGWYLFNQKGLFVDLMPFVEREPGLADDLQPGIMRVARKDGNLPGLPIDIALPLMVIHKEMFEKAGVPLPSDDWTWDEMIEMAKQLTIRDEDGIATQFGLGIGQDIEEIEPFILRNGGRYLSPDGSTTLGYADSPASIEAMQRVIDAFRVHRVTRKPGEPSKAGDLHEGFAIALGYTWYVGNLIRFGLDGRFQIVRLPRMPRAEEANMIYMGAAGITTKCEHPELAWQFLKHYILERPERFRQTQTLPLTKSLASDSGMTEHPIWAKFIEELDHVQASGFYLNEKWNSSRQLINEEIQRMILNEADVAQTMRSWSRYA</sequence>
<dbReference type="PANTHER" id="PTHR43649">
    <property type="entry name" value="ARABINOSE-BINDING PROTEIN-RELATED"/>
    <property type="match status" value="1"/>
</dbReference>
<dbReference type="OrthoDB" id="9782846at2"/>
<dbReference type="EMBL" id="VSDO01000003">
    <property type="protein sequence ID" value="TYA12262.1"/>
    <property type="molecule type" value="Genomic_DNA"/>
</dbReference>
<accession>A0A5D0CR74</accession>
<keyword evidence="2" id="KW-1185">Reference proteome</keyword>
<comment type="caution">
    <text evidence="1">The sequence shown here is derived from an EMBL/GenBank/DDBJ whole genome shotgun (WGS) entry which is preliminary data.</text>
</comment>
<dbReference type="PANTHER" id="PTHR43649:SF12">
    <property type="entry name" value="DIACETYLCHITOBIOSE BINDING PROTEIN DASA"/>
    <property type="match status" value="1"/>
</dbReference>
<organism evidence="1 2">
    <name type="scientific">Paenibacillus faecis</name>
    <dbReference type="NCBI Taxonomy" id="862114"/>
    <lineage>
        <taxon>Bacteria</taxon>
        <taxon>Bacillati</taxon>
        <taxon>Bacillota</taxon>
        <taxon>Bacilli</taxon>
        <taxon>Bacillales</taxon>
        <taxon>Paenibacillaceae</taxon>
        <taxon>Paenibacillus</taxon>
    </lineage>
</organism>
<protein>
    <submittedName>
        <fullName evidence="1">Extracellular solute-binding protein</fullName>
    </submittedName>
</protein>
<reference evidence="1 2" key="1">
    <citation type="submission" date="2019-08" db="EMBL/GenBank/DDBJ databases">
        <title>Genome sequencing of Paenibacillus faecis DSM 23593(T).</title>
        <authorList>
            <person name="Kook J.-K."/>
            <person name="Park S.-N."/>
            <person name="Lim Y.K."/>
        </authorList>
    </citation>
    <scope>NUCLEOTIDE SEQUENCE [LARGE SCALE GENOMIC DNA]</scope>
    <source>
        <strain evidence="1 2">DSM 23593</strain>
    </source>
</reference>
<dbReference type="Gene3D" id="3.40.190.10">
    <property type="entry name" value="Periplasmic binding protein-like II"/>
    <property type="match status" value="1"/>
</dbReference>
<dbReference type="InterPro" id="IPR050490">
    <property type="entry name" value="Bact_solute-bd_prot1"/>
</dbReference>